<name>A0A941I0Y7_9MICO</name>
<comment type="caution">
    <text evidence="1">The sequence shown here is derived from an EMBL/GenBank/DDBJ whole genome shotgun (WGS) entry which is preliminary data.</text>
</comment>
<dbReference type="EMBL" id="JAGSNF010000020">
    <property type="protein sequence ID" value="MBR7744395.1"/>
    <property type="molecule type" value="Genomic_DNA"/>
</dbReference>
<organism evidence="1 2">
    <name type="scientific">Phycicoccus avicenniae</name>
    <dbReference type="NCBI Taxonomy" id="2828860"/>
    <lineage>
        <taxon>Bacteria</taxon>
        <taxon>Bacillati</taxon>
        <taxon>Actinomycetota</taxon>
        <taxon>Actinomycetes</taxon>
        <taxon>Micrococcales</taxon>
        <taxon>Intrasporangiaceae</taxon>
        <taxon>Phycicoccus</taxon>
    </lineage>
</organism>
<sequence>MTTFRVDPEQVLALGAGLADLAESLALMGDPAQDRSAMGPGEVGPALETLLGGWRRARTAVAADLARLADATVDAGGLYLDTETGAHRAFDGGPRR</sequence>
<dbReference type="Proteomes" id="UP000677016">
    <property type="component" value="Unassembled WGS sequence"/>
</dbReference>
<evidence type="ECO:0000313" key="2">
    <source>
        <dbReference type="Proteomes" id="UP000677016"/>
    </source>
</evidence>
<dbReference type="RefSeq" id="WP_211603921.1">
    <property type="nucleotide sequence ID" value="NZ_JAGSNF010000020.1"/>
</dbReference>
<proteinExistence type="predicted"/>
<accession>A0A941I0Y7</accession>
<evidence type="ECO:0000313" key="1">
    <source>
        <dbReference type="EMBL" id="MBR7744395.1"/>
    </source>
</evidence>
<keyword evidence="2" id="KW-1185">Reference proteome</keyword>
<protein>
    <submittedName>
        <fullName evidence="1">Uncharacterized protein</fullName>
    </submittedName>
</protein>
<dbReference type="AlphaFoldDB" id="A0A941I0Y7"/>
<reference evidence="1" key="1">
    <citation type="submission" date="2021-04" db="EMBL/GenBank/DDBJ databases">
        <title>Phycicoccus avicenniae sp. nov., a novel endophytic actinomycetes isolated from branch of Avicennia mariana.</title>
        <authorList>
            <person name="Tuo L."/>
        </authorList>
    </citation>
    <scope>NUCLEOTIDE SEQUENCE</scope>
    <source>
        <strain evidence="1">BSK3Z-2</strain>
    </source>
</reference>
<gene>
    <name evidence="1" type="ORF">KC207_13960</name>
</gene>